<dbReference type="PANTHER" id="PTHR16166">
    <property type="entry name" value="VACUOLAR PROTEIN SORTING-ASSOCIATED PROTEIN VPS13"/>
    <property type="match status" value="1"/>
</dbReference>
<feature type="compositionally biased region" description="Polar residues" evidence="2">
    <location>
        <begin position="1911"/>
        <end position="1922"/>
    </location>
</feature>
<dbReference type="PANTHER" id="PTHR16166:SF93">
    <property type="entry name" value="INTERMEMBRANE LIPID TRANSFER PROTEIN VPS13"/>
    <property type="match status" value="1"/>
</dbReference>
<keyword evidence="5" id="KW-1185">Reference proteome</keyword>
<dbReference type="PROSITE" id="PS00018">
    <property type="entry name" value="EF_HAND_1"/>
    <property type="match status" value="1"/>
</dbReference>
<comment type="caution">
    <text evidence="4">The sequence shown here is derived from an EMBL/GenBank/DDBJ whole genome shotgun (WGS) entry which is preliminary data.</text>
</comment>
<dbReference type="Pfam" id="PF25036">
    <property type="entry name" value="VPS13_VAB"/>
    <property type="match status" value="1"/>
</dbReference>
<name>A0ABD3M585_9STRA</name>
<evidence type="ECO:0000256" key="2">
    <source>
        <dbReference type="SAM" id="MobiDB-lite"/>
    </source>
</evidence>
<dbReference type="Proteomes" id="UP001530293">
    <property type="component" value="Unassembled WGS sequence"/>
</dbReference>
<reference evidence="4 5" key="1">
    <citation type="submission" date="2024-10" db="EMBL/GenBank/DDBJ databases">
        <title>Updated reference genomes for cyclostephanoid diatoms.</title>
        <authorList>
            <person name="Roberts W.R."/>
            <person name="Alverson A.J."/>
        </authorList>
    </citation>
    <scope>NUCLEOTIDE SEQUENCE [LARGE SCALE GENOMIC DNA]</scope>
    <source>
        <strain evidence="4 5">AJA232-27</strain>
    </source>
</reference>
<accession>A0ABD3M585</accession>
<sequence>MVQPQLHAAYSDREGTDGHTLTYWLLDDDPLSRINEGVLDRLLRHIHHISKEPRGPDTHIRISLAAGVDRAILTFGSSYAFTNSLFSAEFSQVDITAFALVSLQTGWFVPENKCDEADHDDGNTFHFRSAFSVYYLNSKHDHMECFIESYPCFGNVAYKTFVQESLVSDGSDPKTATFIVNVNCPRSLNINALPSFFGAVSTLSRAASQLDFQTYREMFSKRENEFLHNLWDKKDPTSSGFLRPDEAMELLRLAGDMHWKSEVASLAAAKKDELIRSIFSIGENVEVVAYHDVQKILELKSSRYYYSGCKEIHLENSTGRDLKVGTAANETYQCVEASCTAAVVLSDRTAECQLSLLIDRYKPIHSIAISPYQSSMLPLIRIKKKTGAKQHCISGFSTHLTLCPKSDCLDCINLLVRPCVTIQTDIPIRVRIVRLGKSLGYLKKKNAKSQIDLSKKGFLVALNRLVEGAQIVFEKDDVTKGNEVPLPLSVIDSSRHYHVLLIFDGTNWRDPVLLTKDFLFNPTSLREVSRCHALSGIVIRKERLNICLPHMQRFSPVASESKKSIMHRTAWDTTIQVVPFFLLSNSMPFPILARSWQLPSKKDEAWRDNSFLADEIDDVDDNLSSDDDLTAATPSIKCKGLTPFQVHKADGSKGQNGHASIHVVERGETLQMSGINLREPFFIQLAQRLHVVGKTDETSTMWSKPLQIEFGKLRTGINPKGTFALPKIPLDIGDSCSVLIDVSVEGGIRMPICTVYSPCWIMNKTGAKLGYKVKISSLSKRYYLDSGSGGLPIMLHCGKSDREMSVIQLECPRKDLAMQWWDVSCNGSLVMKQHALTSDIRNHTWSETISLDSAGTCEEIQCGRFTFSVTVESLAGPFYRSNLITLAPRFILKNMLHIGITVLPICGTKSDALQKARELRRGLSGQDERNKLNLSANETTIIYNFIKITAANGPKLLTNRWIAFCVNSIRKGDDLSCKWHLIPIEKIGSTYYGEHDGLNNTMCGIVRAKVHQCDGAKVASITHELVPPFQIENRSSDHVIQFVQDDDDAVVFELLPMHSCGFTWDNPHGRKVLRAVVLHEGLSEDGRGISSNESGSSYRKYHTDMSDDDCLDDGDSLSTIKQTSKGDGAHSKHVNVGDFCSQSVVSYNLSRTSKRSRLPSKVGRIYSAKSRGYNLSKVGIKRELPCPAELAFSPLQVHLRISAGMKILSFNDSPWFIEQVESGLLKKGGDFKSAICNVRVDGFTFYIMDDFPREVMGIIMKDLHIFKRTGSIEAGMKIRHFQVDAMLDNARYPIIIQPKQRGFDRHASHTPDRSLCGVADIDETDCFWLKSDDAEPIFEVAFSYVPQSNMTWVPNIEVFICPMKIQLDVDYILRVVGMLLNSASKYQAVASSNSTTTTHANNELKYVTYGQLESRQTYIEKLYIAPVLFEMEINLKPDEDYSGSQAGESALTLNSIARSTNSAAVAGILSWVINVGANFAHVSPTFTYNAIVDNDRYCDILELATDIVISYVVRSIKQSYKVVFSMNLLGDPSLLAYQYKTGITDLVLKTRDELAAGGKDGFGKGIVSFSHNVVGGTFFAAGKISGGLSETLESIVDSQLVSSHLKPKLAIDERKRPRHVVQGFNQGMVFLGRTIVHGVAGLIGNPYRGMKTSTSGPIVGFSQGFVSGTVGLIVAPFIGTLGLMAKTCDGMGATTKFIGELGAVEARCRPARMVSWGAPVNDNELSYLKGIGIRVHTVRYQKVRKQTVQKDNANRDEDGNGRMSSREFLKLRAAEDRRKNPPRKVVNILYKKERQYNTAPRRPKLLTDQNGNRAIVSQDKYSVCFEETIVLESPNLQLTDEVVIQFRNNKTIKSAPGSSSKLSGVCTLTVGDMHSMILNYYRERLNDIESSLAEEIVSRSSQTPNGDLKSQAGSTSGTQKKTLTVPAPQEYSLFRPVKAKMFCGDIFEAIGEEMQAIREAEEEALKKGDSDSSQSESDASFLFGGSTSKKTKAQDRSEIVRVNERLFGSVSLSFFPVM</sequence>
<evidence type="ECO:0000313" key="5">
    <source>
        <dbReference type="Proteomes" id="UP001530293"/>
    </source>
</evidence>
<comment type="similarity">
    <text evidence="1">Belongs to the VPS13 family.</text>
</comment>
<feature type="domain" description="Vacuolar protein sorting-associated protein 13 VPS13 adaptor binding" evidence="3">
    <location>
        <begin position="737"/>
        <end position="1069"/>
    </location>
</feature>
<proteinExistence type="inferred from homology"/>
<dbReference type="InterPro" id="IPR026847">
    <property type="entry name" value="VPS13"/>
</dbReference>
<feature type="region of interest" description="Disordered" evidence="2">
    <location>
        <begin position="1962"/>
        <end position="1996"/>
    </location>
</feature>
<feature type="region of interest" description="Disordered" evidence="2">
    <location>
        <begin position="1745"/>
        <end position="1764"/>
    </location>
</feature>
<feature type="region of interest" description="Disordered" evidence="2">
    <location>
        <begin position="1896"/>
        <end position="1922"/>
    </location>
</feature>
<dbReference type="EMBL" id="JALLBG020000222">
    <property type="protein sequence ID" value="KAL3758792.1"/>
    <property type="molecule type" value="Genomic_DNA"/>
</dbReference>
<feature type="compositionally biased region" description="Low complexity" evidence="2">
    <location>
        <begin position="1971"/>
        <end position="1980"/>
    </location>
</feature>
<organism evidence="4 5">
    <name type="scientific">Discostella pseudostelligera</name>
    <dbReference type="NCBI Taxonomy" id="259834"/>
    <lineage>
        <taxon>Eukaryota</taxon>
        <taxon>Sar</taxon>
        <taxon>Stramenopiles</taxon>
        <taxon>Ochrophyta</taxon>
        <taxon>Bacillariophyta</taxon>
        <taxon>Coscinodiscophyceae</taxon>
        <taxon>Thalassiosirophycidae</taxon>
        <taxon>Stephanodiscales</taxon>
        <taxon>Stephanodiscaceae</taxon>
        <taxon>Discostella</taxon>
    </lineage>
</organism>
<evidence type="ECO:0000256" key="1">
    <source>
        <dbReference type="ARBA" id="ARBA00006545"/>
    </source>
</evidence>
<evidence type="ECO:0000313" key="4">
    <source>
        <dbReference type="EMBL" id="KAL3758792.1"/>
    </source>
</evidence>
<evidence type="ECO:0000259" key="3">
    <source>
        <dbReference type="Pfam" id="PF25036"/>
    </source>
</evidence>
<feature type="compositionally biased region" description="Basic and acidic residues" evidence="2">
    <location>
        <begin position="1752"/>
        <end position="1764"/>
    </location>
</feature>
<gene>
    <name evidence="4" type="ORF">ACHAWU_010085</name>
</gene>
<protein>
    <recommendedName>
        <fullName evidence="3">Vacuolar protein sorting-associated protein 13 VPS13 adaptor binding domain-containing protein</fullName>
    </recommendedName>
</protein>
<dbReference type="InterPro" id="IPR018247">
    <property type="entry name" value="EF_Hand_1_Ca_BS"/>
</dbReference>
<dbReference type="InterPro" id="IPR009543">
    <property type="entry name" value="VPS13_VAB"/>
</dbReference>